<dbReference type="CDD" id="cd08830">
    <property type="entry name" value="ArfGap_ArfGap1"/>
    <property type="match status" value="1"/>
</dbReference>
<dbReference type="AlphaFoldDB" id="A0A2U1MPP7"/>
<gene>
    <name evidence="8" type="ORF">CTI12_AA356280</name>
</gene>
<dbReference type="PANTHER" id="PTHR47021">
    <property type="entry name" value="ADP-RIBOSYLATION FACTOR GTPASE-ACTIVATING PROTEIN AGD6-RELATED"/>
    <property type="match status" value="1"/>
</dbReference>
<accession>A0A2U1MPP7</accession>
<reference evidence="8 9" key="1">
    <citation type="journal article" date="2018" name="Mol. Plant">
        <title>The genome of Artemisia annua provides insight into the evolution of Asteraceae family and artemisinin biosynthesis.</title>
        <authorList>
            <person name="Shen Q."/>
            <person name="Zhang L."/>
            <person name="Liao Z."/>
            <person name="Wang S."/>
            <person name="Yan T."/>
            <person name="Shi P."/>
            <person name="Liu M."/>
            <person name="Fu X."/>
            <person name="Pan Q."/>
            <person name="Wang Y."/>
            <person name="Lv Z."/>
            <person name="Lu X."/>
            <person name="Zhang F."/>
            <person name="Jiang W."/>
            <person name="Ma Y."/>
            <person name="Chen M."/>
            <person name="Hao X."/>
            <person name="Li L."/>
            <person name="Tang Y."/>
            <person name="Lv G."/>
            <person name="Zhou Y."/>
            <person name="Sun X."/>
            <person name="Brodelius P.E."/>
            <person name="Rose J.K.C."/>
            <person name="Tang K."/>
        </authorList>
    </citation>
    <scope>NUCLEOTIDE SEQUENCE [LARGE SCALE GENOMIC DNA]</scope>
    <source>
        <strain evidence="9">cv. Huhao1</strain>
        <tissue evidence="8">Leaf</tissue>
    </source>
</reference>
<dbReference type="Gene3D" id="1.10.220.150">
    <property type="entry name" value="Arf GTPase activating protein"/>
    <property type="match status" value="1"/>
</dbReference>
<dbReference type="SMART" id="SM00105">
    <property type="entry name" value="ArfGap"/>
    <property type="match status" value="1"/>
</dbReference>
<evidence type="ECO:0000256" key="1">
    <source>
        <dbReference type="ARBA" id="ARBA00022468"/>
    </source>
</evidence>
<dbReference type="STRING" id="35608.A0A2U1MPP7"/>
<organism evidence="8 9">
    <name type="scientific">Artemisia annua</name>
    <name type="common">Sweet wormwood</name>
    <dbReference type="NCBI Taxonomy" id="35608"/>
    <lineage>
        <taxon>Eukaryota</taxon>
        <taxon>Viridiplantae</taxon>
        <taxon>Streptophyta</taxon>
        <taxon>Embryophyta</taxon>
        <taxon>Tracheophyta</taxon>
        <taxon>Spermatophyta</taxon>
        <taxon>Magnoliopsida</taxon>
        <taxon>eudicotyledons</taxon>
        <taxon>Gunneridae</taxon>
        <taxon>Pentapetalae</taxon>
        <taxon>asterids</taxon>
        <taxon>campanulids</taxon>
        <taxon>Asterales</taxon>
        <taxon>Asteraceae</taxon>
        <taxon>Asteroideae</taxon>
        <taxon>Anthemideae</taxon>
        <taxon>Artemisiinae</taxon>
        <taxon>Artemisia</taxon>
    </lineage>
</organism>
<dbReference type="InterPro" id="IPR037278">
    <property type="entry name" value="ARFGAP/RecO"/>
</dbReference>
<evidence type="ECO:0000256" key="4">
    <source>
        <dbReference type="ARBA" id="ARBA00022833"/>
    </source>
</evidence>
<dbReference type="PROSITE" id="PS50115">
    <property type="entry name" value="ARFGAP"/>
    <property type="match status" value="1"/>
</dbReference>
<dbReference type="GO" id="GO:0008270">
    <property type="term" value="F:zinc ion binding"/>
    <property type="evidence" value="ECO:0007669"/>
    <property type="project" value="UniProtKB-KW"/>
</dbReference>
<evidence type="ECO:0000256" key="2">
    <source>
        <dbReference type="ARBA" id="ARBA00022723"/>
    </source>
</evidence>
<proteinExistence type="predicted"/>
<evidence type="ECO:0000256" key="6">
    <source>
        <dbReference type="SAM" id="MobiDB-lite"/>
    </source>
</evidence>
<feature type="domain" description="Arf-GAP" evidence="7">
    <location>
        <begin position="7"/>
        <end position="88"/>
    </location>
</feature>
<dbReference type="GO" id="GO:0016192">
    <property type="term" value="P:vesicle-mediated transport"/>
    <property type="evidence" value="ECO:0007669"/>
    <property type="project" value="InterPro"/>
</dbReference>
<dbReference type="OrthoDB" id="983479at2759"/>
<dbReference type="PRINTS" id="PR00405">
    <property type="entry name" value="REVINTRACTNG"/>
</dbReference>
<protein>
    <submittedName>
        <fullName evidence="8">Putative ADP-ribosylation factor GTPase-activating protein AGD6</fullName>
    </submittedName>
</protein>
<evidence type="ECO:0000256" key="3">
    <source>
        <dbReference type="ARBA" id="ARBA00022771"/>
    </source>
</evidence>
<keyword evidence="4" id="KW-0862">Zinc</keyword>
<dbReference type="FunFam" id="1.10.220.150:FF:000014">
    <property type="entry name" value="ADP-ribosylation factor GTPase-activating protein"/>
    <property type="match status" value="1"/>
</dbReference>
<comment type="caution">
    <text evidence="8">The sequence shown here is derived from an EMBL/GenBank/DDBJ whole genome shotgun (WGS) entry which is preliminary data.</text>
</comment>
<feature type="region of interest" description="Disordered" evidence="6">
    <location>
        <begin position="202"/>
        <end position="223"/>
    </location>
</feature>
<evidence type="ECO:0000256" key="5">
    <source>
        <dbReference type="PROSITE-ProRule" id="PRU00288"/>
    </source>
</evidence>
<dbReference type="InterPro" id="IPR044519">
    <property type="entry name" value="ARF_GAP_AGD6/7"/>
</dbReference>
<dbReference type="SUPFAM" id="SSF57863">
    <property type="entry name" value="ArfGap/RecO-like zinc finger"/>
    <property type="match status" value="1"/>
</dbReference>
<keyword evidence="9" id="KW-1185">Reference proteome</keyword>
<dbReference type="Proteomes" id="UP000245207">
    <property type="component" value="Unassembled WGS sequence"/>
</dbReference>
<dbReference type="PANTHER" id="PTHR47021:SF4">
    <property type="entry name" value="ADP-RIBOSYLATION FACTOR GTPASE-ACTIVATING PROTEIN AGD6-RELATED"/>
    <property type="match status" value="1"/>
</dbReference>
<dbReference type="EMBL" id="PKPP01004683">
    <property type="protein sequence ID" value="PWA63233.1"/>
    <property type="molecule type" value="Genomic_DNA"/>
</dbReference>
<dbReference type="InterPro" id="IPR038508">
    <property type="entry name" value="ArfGAP_dom_sf"/>
</dbReference>
<evidence type="ECO:0000259" key="7">
    <source>
        <dbReference type="PROSITE" id="PS50115"/>
    </source>
</evidence>
<dbReference type="InterPro" id="IPR001164">
    <property type="entry name" value="ArfGAP_dom"/>
</dbReference>
<sequence>MAAASASRRLRELQSHPSNKTCVDCAQKNPQWASVSYGIFMCLECSGKHRGLGVHISFVRSVTMDSWSEIQLKKMESGGSNENFNNFLLKYGIAKETDIVVKYNMNAASVYRDRIRILAEGGSWQDPPVVKESGSRQDPVVAIPPVVGGWDSGNNNIIMRDNTIGDLRGGGAGKSNGCIYSREELEASAAGKEGFFARKMAENESRPEGLPPSKGGKYVGFGSSPNPVAPRSVSNGQGDVLSSVTQVDFTVLSFNGCLLQFLRAPATILHRTGVISSEYLTGKSVSPPSTGLLNGPETQIKVPETFPSVSCLTPGISKRCETFPICQNRFRRVSWRFRAFPVSETFPVICIELLVFIRYNISLLSKLQKCPFGGSMNGGLPLPSWEDQPADNQSVGIQYSQPQGFQTMGNNNNQVIGMNMQQKTSTYMPQLNHQPVYTNQVPQQQFQVGMLPQQQNQPGQMAFMYNQQMAQQMYNNQMAQAYGYGGGSGGCYSYGNGYGQQQNAVYMSQRMSGMSLRDESTVYNGPSMANASYMHVPSGKPQKAEDKLFGDLVDFAKVKPNKT</sequence>
<dbReference type="Pfam" id="PF01412">
    <property type="entry name" value="ArfGap"/>
    <property type="match status" value="1"/>
</dbReference>
<name>A0A2U1MPP7_ARTAN</name>
<evidence type="ECO:0000313" key="8">
    <source>
        <dbReference type="EMBL" id="PWA63233.1"/>
    </source>
</evidence>
<evidence type="ECO:0000313" key="9">
    <source>
        <dbReference type="Proteomes" id="UP000245207"/>
    </source>
</evidence>
<keyword evidence="3 5" id="KW-0863">Zinc-finger</keyword>
<keyword evidence="1" id="KW-0343">GTPase activation</keyword>
<keyword evidence="2" id="KW-0479">Metal-binding</keyword>
<dbReference type="GO" id="GO:0005096">
    <property type="term" value="F:GTPase activator activity"/>
    <property type="evidence" value="ECO:0007669"/>
    <property type="project" value="UniProtKB-KW"/>
</dbReference>